<dbReference type="GO" id="GO:0022857">
    <property type="term" value="F:transmembrane transporter activity"/>
    <property type="evidence" value="ECO:0007669"/>
    <property type="project" value="InterPro"/>
</dbReference>
<proteinExistence type="inferred from homology"/>
<dbReference type="AlphaFoldDB" id="A0A1M6LCE4"/>
<keyword evidence="3" id="KW-1003">Cell membrane</keyword>
<evidence type="ECO:0000313" key="9">
    <source>
        <dbReference type="Proteomes" id="UP000184474"/>
    </source>
</evidence>
<evidence type="ECO:0000256" key="2">
    <source>
        <dbReference type="ARBA" id="ARBA00005811"/>
    </source>
</evidence>
<dbReference type="STRING" id="156994.SAMN04488028_101911"/>
<evidence type="ECO:0000256" key="4">
    <source>
        <dbReference type="ARBA" id="ARBA00022692"/>
    </source>
</evidence>
<keyword evidence="5" id="KW-1133">Transmembrane helix</keyword>
<dbReference type="PANTHER" id="PTHR30558">
    <property type="entry name" value="EXBD MEMBRANE COMPONENT OF PMF-DRIVEN MACROMOLECULE IMPORT SYSTEM"/>
    <property type="match status" value="1"/>
</dbReference>
<organism evidence="8 9">
    <name type="scientific">Reichenbachiella agariperforans</name>
    <dbReference type="NCBI Taxonomy" id="156994"/>
    <lineage>
        <taxon>Bacteria</taxon>
        <taxon>Pseudomonadati</taxon>
        <taxon>Bacteroidota</taxon>
        <taxon>Cytophagia</taxon>
        <taxon>Cytophagales</taxon>
        <taxon>Reichenbachiellaceae</taxon>
        <taxon>Reichenbachiella</taxon>
    </lineage>
</organism>
<evidence type="ECO:0000256" key="1">
    <source>
        <dbReference type="ARBA" id="ARBA00004162"/>
    </source>
</evidence>
<dbReference type="GO" id="GO:0005886">
    <property type="term" value="C:plasma membrane"/>
    <property type="evidence" value="ECO:0007669"/>
    <property type="project" value="UniProtKB-SubCell"/>
</dbReference>
<dbReference type="PANTHER" id="PTHR30558:SF3">
    <property type="entry name" value="BIOPOLYMER TRANSPORT PROTEIN EXBD-RELATED"/>
    <property type="match status" value="1"/>
</dbReference>
<reference evidence="9" key="1">
    <citation type="submission" date="2016-11" db="EMBL/GenBank/DDBJ databases">
        <authorList>
            <person name="Varghese N."/>
            <person name="Submissions S."/>
        </authorList>
    </citation>
    <scope>NUCLEOTIDE SEQUENCE [LARGE SCALE GENOMIC DNA]</scope>
    <source>
        <strain evidence="9">DSM 26134</strain>
    </source>
</reference>
<keyword evidence="7" id="KW-0653">Protein transport</keyword>
<comment type="similarity">
    <text evidence="2 7">Belongs to the ExbD/TolR family.</text>
</comment>
<evidence type="ECO:0000313" key="8">
    <source>
        <dbReference type="EMBL" id="SHJ68911.1"/>
    </source>
</evidence>
<dbReference type="Proteomes" id="UP000184474">
    <property type="component" value="Unassembled WGS sequence"/>
</dbReference>
<dbReference type="Pfam" id="PF02472">
    <property type="entry name" value="ExbD"/>
    <property type="match status" value="1"/>
</dbReference>
<name>A0A1M6LCE4_REIAG</name>
<gene>
    <name evidence="8" type="ORF">SAMN04488028_101911</name>
</gene>
<keyword evidence="4 7" id="KW-0812">Transmembrane</keyword>
<accession>A0A1M6LCE4</accession>
<evidence type="ECO:0000256" key="6">
    <source>
        <dbReference type="ARBA" id="ARBA00023136"/>
    </source>
</evidence>
<dbReference type="EMBL" id="FRAA01000001">
    <property type="protein sequence ID" value="SHJ68911.1"/>
    <property type="molecule type" value="Genomic_DNA"/>
</dbReference>
<dbReference type="GO" id="GO:0015031">
    <property type="term" value="P:protein transport"/>
    <property type="evidence" value="ECO:0007669"/>
    <property type="project" value="UniProtKB-KW"/>
</dbReference>
<sequence length="213" mass="23738">MAKGKNRPAAEVNSGSMADIAFLLLIFFLVTTTIANDKGIAMLLPPKPDPNEPPPEVTKNDRNIFKIQANSMDKLLVEDEPMRDVTELRGMIKDFILNFRKPSIEGKELYNSLPASLRSHVNSKGKKDNSSDEPGEAVVSFKADRGTSYELYIQVLDEINAAYNEIYGQRIGLTAEEFLQLDKKDPEQKELYQQARQGIPRAISIAEPNKIGG</sequence>
<comment type="subcellular location">
    <subcellularLocation>
        <location evidence="1">Cell membrane</location>
        <topology evidence="1">Single-pass membrane protein</topology>
    </subcellularLocation>
    <subcellularLocation>
        <location evidence="7">Cell membrane</location>
        <topology evidence="7">Single-pass type II membrane protein</topology>
    </subcellularLocation>
</comment>
<keyword evidence="6" id="KW-0472">Membrane</keyword>
<evidence type="ECO:0000256" key="7">
    <source>
        <dbReference type="RuleBase" id="RU003879"/>
    </source>
</evidence>
<evidence type="ECO:0000256" key="5">
    <source>
        <dbReference type="ARBA" id="ARBA00022989"/>
    </source>
</evidence>
<dbReference type="InterPro" id="IPR003400">
    <property type="entry name" value="ExbD"/>
</dbReference>
<evidence type="ECO:0000256" key="3">
    <source>
        <dbReference type="ARBA" id="ARBA00022475"/>
    </source>
</evidence>
<keyword evidence="7" id="KW-0813">Transport</keyword>
<keyword evidence="9" id="KW-1185">Reference proteome</keyword>
<dbReference type="RefSeq" id="WP_073119744.1">
    <property type="nucleotide sequence ID" value="NZ_FRAA01000001.1"/>
</dbReference>
<protein>
    <submittedName>
        <fullName evidence="8">Biopolymer transport protein ExbD</fullName>
    </submittedName>
</protein>